<proteinExistence type="predicted"/>
<gene>
    <name evidence="1" type="ORF">CBOVIS_LOCUS10556</name>
</gene>
<organism evidence="1 2">
    <name type="scientific">Caenorhabditis bovis</name>
    <dbReference type="NCBI Taxonomy" id="2654633"/>
    <lineage>
        <taxon>Eukaryota</taxon>
        <taxon>Metazoa</taxon>
        <taxon>Ecdysozoa</taxon>
        <taxon>Nematoda</taxon>
        <taxon>Chromadorea</taxon>
        <taxon>Rhabditida</taxon>
        <taxon>Rhabditina</taxon>
        <taxon>Rhabditomorpha</taxon>
        <taxon>Rhabditoidea</taxon>
        <taxon>Rhabditidae</taxon>
        <taxon>Peloderinae</taxon>
        <taxon>Caenorhabditis</taxon>
    </lineage>
</organism>
<evidence type="ECO:0000313" key="1">
    <source>
        <dbReference type="EMBL" id="CAB3408824.1"/>
    </source>
</evidence>
<dbReference type="EMBL" id="CADEPM010000007">
    <property type="protein sequence ID" value="CAB3408824.1"/>
    <property type="molecule type" value="Genomic_DNA"/>
</dbReference>
<name>A0A8S1F4L8_9PELO</name>
<sequence>MALIRARNNGNDELFGNEKSVTTICVHSIRYSTLAIMGSRAGSCCSMFSEMFDEPRQMTPEEVEKAAVFLGTQPARPVLGEVVQFFNELLQDDGFNVEIEPRISNPYFFVNLSIEDIMLMPNGVRCDAHGIWELLCFRRMNTLNARVQLPHYVYCCPWMYQKEVDDYTLFHHYQADLIAGASKKFKAFSLCRGSDKTFFDGVRRLVQEAHRDRVTNNFLIDNDLFDDFN</sequence>
<keyword evidence="2" id="KW-1185">Reference proteome</keyword>
<dbReference type="Proteomes" id="UP000494206">
    <property type="component" value="Unassembled WGS sequence"/>
</dbReference>
<dbReference type="AlphaFoldDB" id="A0A8S1F4L8"/>
<evidence type="ECO:0000313" key="2">
    <source>
        <dbReference type="Proteomes" id="UP000494206"/>
    </source>
</evidence>
<protein>
    <submittedName>
        <fullName evidence="1">Uncharacterized protein</fullName>
    </submittedName>
</protein>
<comment type="caution">
    <text evidence="1">The sequence shown here is derived from an EMBL/GenBank/DDBJ whole genome shotgun (WGS) entry which is preliminary data.</text>
</comment>
<accession>A0A8S1F4L8</accession>
<reference evidence="1 2" key="1">
    <citation type="submission" date="2020-04" db="EMBL/GenBank/DDBJ databases">
        <authorList>
            <person name="Laetsch R D."/>
            <person name="Stevens L."/>
            <person name="Kumar S."/>
            <person name="Blaxter L. M."/>
        </authorList>
    </citation>
    <scope>NUCLEOTIDE SEQUENCE [LARGE SCALE GENOMIC DNA]</scope>
</reference>